<reference evidence="1" key="1">
    <citation type="submission" date="2022-01" db="EMBL/GenBank/DDBJ databases">
        <title>Genome Sequence Resource for Two Populations of Ditylenchus destructor, the Migratory Endoparasitic Phytonematode.</title>
        <authorList>
            <person name="Zhang H."/>
            <person name="Lin R."/>
            <person name="Xie B."/>
        </authorList>
    </citation>
    <scope>NUCLEOTIDE SEQUENCE</scope>
    <source>
        <strain evidence="1">BazhouSP</strain>
    </source>
</reference>
<organism evidence="1 2">
    <name type="scientific">Ditylenchus destructor</name>
    <dbReference type="NCBI Taxonomy" id="166010"/>
    <lineage>
        <taxon>Eukaryota</taxon>
        <taxon>Metazoa</taxon>
        <taxon>Ecdysozoa</taxon>
        <taxon>Nematoda</taxon>
        <taxon>Chromadorea</taxon>
        <taxon>Rhabditida</taxon>
        <taxon>Tylenchina</taxon>
        <taxon>Tylenchomorpha</taxon>
        <taxon>Sphaerularioidea</taxon>
        <taxon>Anguinidae</taxon>
        <taxon>Anguininae</taxon>
        <taxon>Ditylenchus</taxon>
    </lineage>
</organism>
<keyword evidence="2" id="KW-1185">Reference proteome</keyword>
<comment type="caution">
    <text evidence="1">The sequence shown here is derived from an EMBL/GenBank/DDBJ whole genome shotgun (WGS) entry which is preliminary data.</text>
</comment>
<evidence type="ECO:0000313" key="2">
    <source>
        <dbReference type="Proteomes" id="UP001201812"/>
    </source>
</evidence>
<accession>A0AAD4R6D2</accession>
<protein>
    <submittedName>
        <fullName evidence="1">Uncharacterized protein</fullName>
    </submittedName>
</protein>
<sequence>MVTENMETDDAEMKEALSELMTCSSYWARKTKLTTFAHRPGFSKLSLQLIEFDVAVNFKNAKDASSLVQQLYFSYPSNAQVKEKVGSLLSFLLEPNYNDFGQALIKEIPVENLLKMFHGACVEPAGGGASGNLRIYLTLAANNYSSLKMIGKKLFESYLSARADYIQQNTAREGKSSIDLTPYDLIFFSISKALVDSGFGDLALADVANLYHVMLRCAFLNSLNEIPEKLYSYNQEKLGTHKPKGCYWRAVTEVLIAFMKKMNVNPKRIEAMGRHSPPEFLKMTEALMTSSNQADLLQSQDVVFVLRLLLCYAFSKTKRINSDCKSLVVYIPANVYNIGPAALETFWSEMASDSSQKTATPVGSIRGDSNSSCLEAFKIIYTISMHLPICEATFLTAILNDTVQVENSLLVVVQALLTHGNFVNALAYISKELKEGFLPASGQKDARSIIVFVQYAQILQSTAIKASSEFRMNDQILKLFMDYIVLIEKLNLEPEAPFPVLPSGTDSFVFISEGNILAYVTLALFHLFWWTLVRIWDDDKLAAQKDFVMGFLIVLCQVNWREMGYLLLPQIMDHVRSKKTFCCPNLVKYINNTAMLNSITALSDVQFAISER</sequence>
<proteinExistence type="predicted"/>
<dbReference type="EMBL" id="JAKKPZ010000018">
    <property type="protein sequence ID" value="KAI1712495.1"/>
    <property type="molecule type" value="Genomic_DNA"/>
</dbReference>
<name>A0AAD4R6D2_9BILA</name>
<gene>
    <name evidence="1" type="ORF">DdX_09582</name>
</gene>
<dbReference type="AlphaFoldDB" id="A0AAD4R6D2"/>
<dbReference type="Proteomes" id="UP001201812">
    <property type="component" value="Unassembled WGS sequence"/>
</dbReference>
<evidence type="ECO:0000313" key="1">
    <source>
        <dbReference type="EMBL" id="KAI1712495.1"/>
    </source>
</evidence>